<evidence type="ECO:0000313" key="8">
    <source>
        <dbReference type="Proteomes" id="UP000241818"/>
    </source>
</evidence>
<dbReference type="InterPro" id="IPR010255">
    <property type="entry name" value="Haem_peroxidase_sf"/>
</dbReference>
<dbReference type="GO" id="GO:0004497">
    <property type="term" value="F:monooxygenase activity"/>
    <property type="evidence" value="ECO:0007669"/>
    <property type="project" value="InterPro"/>
</dbReference>
<dbReference type="GO" id="GO:0020037">
    <property type="term" value="F:heme binding"/>
    <property type="evidence" value="ECO:0007669"/>
    <property type="project" value="InterPro"/>
</dbReference>
<dbReference type="InterPro" id="IPR019791">
    <property type="entry name" value="Haem_peroxidase_animal"/>
</dbReference>
<feature type="compositionally biased region" description="Basic and acidic residues" evidence="6">
    <location>
        <begin position="76"/>
        <end position="92"/>
    </location>
</feature>
<evidence type="ECO:0000313" key="7">
    <source>
        <dbReference type="EMBL" id="PSS06706.1"/>
    </source>
</evidence>
<dbReference type="InterPro" id="IPR037120">
    <property type="entry name" value="Haem_peroxidase_sf_animal"/>
</dbReference>
<dbReference type="Gene3D" id="1.10.640.10">
    <property type="entry name" value="Haem peroxidase domain superfamily, animal type"/>
    <property type="match status" value="1"/>
</dbReference>
<protein>
    <recommendedName>
        <fullName evidence="9">Linoleate diol synthase</fullName>
    </recommendedName>
</protein>
<keyword evidence="1 5" id="KW-0479">Metal-binding</keyword>
<dbReference type="CDD" id="cd20612">
    <property type="entry name" value="CYP_LDS-like_C"/>
    <property type="match status" value="1"/>
</dbReference>
<dbReference type="SUPFAM" id="SSF48113">
    <property type="entry name" value="Heme-dependent peroxidases"/>
    <property type="match status" value="1"/>
</dbReference>
<evidence type="ECO:0000256" key="5">
    <source>
        <dbReference type="PIRSR" id="PIRSR619791-2"/>
    </source>
</evidence>
<dbReference type="InterPro" id="IPR034812">
    <property type="entry name" value="Ppo-like_N"/>
</dbReference>
<dbReference type="PANTHER" id="PTHR11903:SF13">
    <property type="entry name" value="LINOLEATE 10R-LIPOXYGENASE"/>
    <property type="match status" value="1"/>
</dbReference>
<evidence type="ECO:0000256" key="3">
    <source>
        <dbReference type="ARBA" id="ARBA00023002"/>
    </source>
</evidence>
<dbReference type="InterPro" id="IPR050783">
    <property type="entry name" value="Oxylipin_biosynth_metab"/>
</dbReference>
<name>A0A2T3AP51_AMORE</name>
<keyword evidence="5" id="KW-0349">Heme</keyword>
<gene>
    <name evidence="7" type="ORF">M430DRAFT_148549</name>
</gene>
<keyword evidence="4 5" id="KW-0408">Iron</keyword>
<organism evidence="7 8">
    <name type="scientific">Amorphotheca resinae ATCC 22711</name>
    <dbReference type="NCBI Taxonomy" id="857342"/>
    <lineage>
        <taxon>Eukaryota</taxon>
        <taxon>Fungi</taxon>
        <taxon>Dikarya</taxon>
        <taxon>Ascomycota</taxon>
        <taxon>Pezizomycotina</taxon>
        <taxon>Leotiomycetes</taxon>
        <taxon>Helotiales</taxon>
        <taxon>Amorphothecaceae</taxon>
        <taxon>Amorphotheca</taxon>
    </lineage>
</organism>
<dbReference type="GO" id="GO:0016705">
    <property type="term" value="F:oxidoreductase activity, acting on paired donors, with incorporation or reduction of molecular oxygen"/>
    <property type="evidence" value="ECO:0007669"/>
    <property type="project" value="InterPro"/>
</dbReference>
<dbReference type="PROSITE" id="PS50292">
    <property type="entry name" value="PEROXIDASE_3"/>
    <property type="match status" value="1"/>
</dbReference>
<dbReference type="PRINTS" id="PR00457">
    <property type="entry name" value="ANPEROXIDASE"/>
</dbReference>
<dbReference type="InParanoid" id="A0A2T3AP51"/>
<dbReference type="SUPFAM" id="SSF48264">
    <property type="entry name" value="Cytochrome P450"/>
    <property type="match status" value="1"/>
</dbReference>
<feature type="region of interest" description="Disordered" evidence="6">
    <location>
        <begin position="1"/>
        <end position="92"/>
    </location>
</feature>
<dbReference type="GO" id="GO:0005506">
    <property type="term" value="F:iron ion binding"/>
    <property type="evidence" value="ECO:0007669"/>
    <property type="project" value="InterPro"/>
</dbReference>
<keyword evidence="2" id="KW-0223">Dioxygenase</keyword>
<dbReference type="Gene3D" id="1.10.630.10">
    <property type="entry name" value="Cytochrome P450"/>
    <property type="match status" value="1"/>
</dbReference>
<dbReference type="CDD" id="cd09817">
    <property type="entry name" value="linoleate_diol_synthase_like"/>
    <property type="match status" value="1"/>
</dbReference>
<dbReference type="RefSeq" id="XP_024716436.1">
    <property type="nucleotide sequence ID" value="XM_024863127.1"/>
</dbReference>
<dbReference type="GO" id="GO:0006979">
    <property type="term" value="P:response to oxidative stress"/>
    <property type="evidence" value="ECO:0007669"/>
    <property type="project" value="InterPro"/>
</dbReference>
<keyword evidence="8" id="KW-1185">Reference proteome</keyword>
<dbReference type="PANTHER" id="PTHR11903">
    <property type="entry name" value="PROSTAGLANDIN G/H SYNTHASE"/>
    <property type="match status" value="1"/>
</dbReference>
<dbReference type="InterPro" id="IPR036396">
    <property type="entry name" value="Cyt_P450_sf"/>
</dbReference>
<reference evidence="7 8" key="1">
    <citation type="journal article" date="2018" name="New Phytol.">
        <title>Comparative genomics and transcriptomics depict ericoid mycorrhizal fungi as versatile saprotrophs and plant mutualists.</title>
        <authorList>
            <person name="Martino E."/>
            <person name="Morin E."/>
            <person name="Grelet G.A."/>
            <person name="Kuo A."/>
            <person name="Kohler A."/>
            <person name="Daghino S."/>
            <person name="Barry K.W."/>
            <person name="Cichocki N."/>
            <person name="Clum A."/>
            <person name="Dockter R.B."/>
            <person name="Hainaut M."/>
            <person name="Kuo R.C."/>
            <person name="LaButti K."/>
            <person name="Lindahl B.D."/>
            <person name="Lindquist E.A."/>
            <person name="Lipzen A."/>
            <person name="Khouja H.R."/>
            <person name="Magnuson J."/>
            <person name="Murat C."/>
            <person name="Ohm R.A."/>
            <person name="Singer S.W."/>
            <person name="Spatafora J.W."/>
            <person name="Wang M."/>
            <person name="Veneault-Fourrey C."/>
            <person name="Henrissat B."/>
            <person name="Grigoriev I.V."/>
            <person name="Martin F.M."/>
            <person name="Perotto S."/>
        </authorList>
    </citation>
    <scope>NUCLEOTIDE SEQUENCE [LARGE SCALE GENOMIC DNA]</scope>
    <source>
        <strain evidence="7 8">ATCC 22711</strain>
    </source>
</reference>
<evidence type="ECO:0000256" key="1">
    <source>
        <dbReference type="ARBA" id="ARBA00022723"/>
    </source>
</evidence>
<feature type="compositionally biased region" description="Low complexity" evidence="6">
    <location>
        <begin position="20"/>
        <end position="64"/>
    </location>
</feature>
<accession>A0A2T3AP51</accession>
<dbReference type="GeneID" id="36571208"/>
<evidence type="ECO:0000256" key="2">
    <source>
        <dbReference type="ARBA" id="ARBA00022964"/>
    </source>
</evidence>
<feature type="binding site" description="axial binding residue" evidence="5">
    <location>
        <position position="465"/>
    </location>
    <ligand>
        <name>heme b</name>
        <dbReference type="ChEBI" id="CHEBI:60344"/>
    </ligand>
    <ligandPart>
        <name>Fe</name>
        <dbReference type="ChEBI" id="CHEBI:18248"/>
    </ligandPart>
</feature>
<proteinExistence type="predicted"/>
<dbReference type="GO" id="GO:0006631">
    <property type="term" value="P:fatty acid metabolic process"/>
    <property type="evidence" value="ECO:0007669"/>
    <property type="project" value="UniProtKB-ARBA"/>
</dbReference>
<keyword evidence="3" id="KW-0560">Oxidoreductase</keyword>
<dbReference type="Pfam" id="PF03098">
    <property type="entry name" value="An_peroxidase"/>
    <property type="match status" value="1"/>
</dbReference>
<dbReference type="STRING" id="857342.A0A2T3AP51"/>
<evidence type="ECO:0000256" key="6">
    <source>
        <dbReference type="SAM" id="MobiDB-lite"/>
    </source>
</evidence>
<evidence type="ECO:0008006" key="9">
    <source>
        <dbReference type="Google" id="ProtNLM"/>
    </source>
</evidence>
<dbReference type="GO" id="GO:0051213">
    <property type="term" value="F:dioxygenase activity"/>
    <property type="evidence" value="ECO:0007669"/>
    <property type="project" value="UniProtKB-KW"/>
</dbReference>
<dbReference type="Proteomes" id="UP000241818">
    <property type="component" value="Unassembled WGS sequence"/>
</dbReference>
<sequence length="1166" mass="130473">MLKRLSSTLRREKSDEAGVNSGSNGTRNGTTNGTNGAINGTNGELSTSPSSTTSNGNNVNGNGTHARRRSTFGFSKNKDSNGNEVKDYSEDRKGVEDMFREFSQILHASRRPLPTQTGDGTYNEHKEFTGLKEDLKALGLQDYKTLLDVIKGRATGALVDDRTMLMERLIQAVAGLPPLSKNRVELTNGFIGELWSTLDHPPQSYMGDDYMYRKPDGSYNNIMFPKLGAAGQPYARSVRPSTVIPGALPDPGVVFDCVLSRYEYRPHPNGVSSMLWYLASIIIHDIFRTDHTNPSVSTTSSYLDLSPLYGSSQEEQNGIRTFKDGKLKPDCFADKRILGFPPGIATFLIMFNRFHNYVADQLPVINENGRFTKPPPGLTPEMEEKSWAKYDNDIFQTARLITSGLYINIILTDYVRTIIGLNRTNSTWTLDPRAEMGKDAGVREGVERGTGNQVSAEFNLFYRWHSCISDRDDKWTQDLYRKLFPGKVPSEITVQEMMIGLGKWHRSIPEDPIKRQYAHFTRGADGRLDDDELVQCLTESIEDLAGAFGPNNVPQCMKPIEMLGIIQGRKWNVAGLNEFRKHFGLKPHETFEDINPDPKVANHFRHLYEHPDFVELYPGMIAEDAKTPMNPGVGICPPYTISRVILSDAVCLVRGDRFYTIDYNPRNLTNWGYNEVATDLAINQGCVFYKLITRAFPQHFKGDSIYAHYPMTIPSATRDILISLKRERCFSYDKPARMAPRVNLTSYSAAKYVLENPSKYKVTWGEGFVRVFGKLGANFMLSGDGALYAKQRQLMGKSLYKEQWKAHVKEFYEYITQRLISEKAYTLAGVNQIDIVRDVGNLTHVHFAADVFSLPLKTADHPHGLFTEHELYMVLAAFFIAIFFDLDTTKSFGLQQAAHAAATKLGGIVEANVKLAKATGFMSGITDKFSERQGPLKDYGIHMIRQLLASGLSPHEVTWSQMLPTAGAMVANQAQVFAQSLDYYLGEGQAHLPEINRIAKLNTPEADELLLRYAMEGIRLAGTFGLYRGATSADVINDDGRTVEVNPGDSVFVSFVSANRDPLIFPYPNEVRLDRPLSSYIHYGDGTHACLGKDASMVAVTAMWKVVGRLDNLRRAPGPQGELKKIPRPGGFFIYMREDRGSYFPFPTTMKINWDGEVKKPNGVKA</sequence>
<dbReference type="OrthoDB" id="823504at2759"/>
<dbReference type="GO" id="GO:0004601">
    <property type="term" value="F:peroxidase activity"/>
    <property type="evidence" value="ECO:0007669"/>
    <property type="project" value="InterPro"/>
</dbReference>
<dbReference type="EMBL" id="KZ679020">
    <property type="protein sequence ID" value="PSS06706.1"/>
    <property type="molecule type" value="Genomic_DNA"/>
</dbReference>
<dbReference type="AlphaFoldDB" id="A0A2T3AP51"/>
<evidence type="ECO:0000256" key="4">
    <source>
        <dbReference type="ARBA" id="ARBA00023004"/>
    </source>
</evidence>